<keyword evidence="1" id="KW-0472">Membrane</keyword>
<feature type="transmembrane region" description="Helical" evidence="1">
    <location>
        <begin position="20"/>
        <end position="37"/>
    </location>
</feature>
<proteinExistence type="predicted"/>
<feature type="transmembrane region" description="Helical" evidence="1">
    <location>
        <begin position="49"/>
        <end position="66"/>
    </location>
</feature>
<dbReference type="AlphaFoldDB" id="A0AAD7MAT8"/>
<evidence type="ECO:0000313" key="3">
    <source>
        <dbReference type="Proteomes" id="UP001221757"/>
    </source>
</evidence>
<keyword evidence="3" id="KW-1185">Reference proteome</keyword>
<dbReference type="Proteomes" id="UP001221757">
    <property type="component" value="Unassembled WGS sequence"/>
</dbReference>
<sequence>MVQYLPLDKAAIISTVLEGALYGFSVLMFIATIWTLVSGRKYSQIHKPMVVAACLLFILSTLHIISDIKRIYSGLVVFRDTYPGGPPAWFANTSDPSFIFKNAVYSFQTALGDGVVIYRCYMVWRSIWVTVVPGILWLVFCASAVGSIYTASQREADSGNIFAQRTGQWITAFYVTTLACNLCATVLLAYKLWMVDRSVRGSRVGKGLAKPVMLVIIDAGALYSVTLLAALICFVSKSNGQYVVLDMATPIVSITFYMVILRTGLAQNAREAVISSLASMPQWVPLSRSVPKRFTMQVHVEQLTEGDHELAGKANEADSHLMSQV</sequence>
<evidence type="ECO:0000313" key="2">
    <source>
        <dbReference type="EMBL" id="KAJ7708724.1"/>
    </source>
</evidence>
<keyword evidence="1" id="KW-1133">Transmembrane helix</keyword>
<gene>
    <name evidence="2" type="ORF">B0H17DRAFT_1030689</name>
</gene>
<dbReference type="EMBL" id="JARKIE010000003">
    <property type="protein sequence ID" value="KAJ7708724.1"/>
    <property type="molecule type" value="Genomic_DNA"/>
</dbReference>
<evidence type="ECO:0000256" key="1">
    <source>
        <dbReference type="SAM" id="Phobius"/>
    </source>
</evidence>
<keyword evidence="1" id="KW-0812">Transmembrane</keyword>
<name>A0AAD7MAT8_MYCRO</name>
<feature type="transmembrane region" description="Helical" evidence="1">
    <location>
        <begin position="169"/>
        <end position="190"/>
    </location>
</feature>
<feature type="transmembrane region" description="Helical" evidence="1">
    <location>
        <begin position="241"/>
        <end position="260"/>
    </location>
</feature>
<feature type="transmembrane region" description="Helical" evidence="1">
    <location>
        <begin position="128"/>
        <end position="149"/>
    </location>
</feature>
<comment type="caution">
    <text evidence="2">The sequence shown here is derived from an EMBL/GenBank/DDBJ whole genome shotgun (WGS) entry which is preliminary data.</text>
</comment>
<protein>
    <submittedName>
        <fullName evidence="2">Uncharacterized protein</fullName>
    </submittedName>
</protein>
<accession>A0AAD7MAT8</accession>
<reference evidence="2" key="1">
    <citation type="submission" date="2023-03" db="EMBL/GenBank/DDBJ databases">
        <title>Massive genome expansion in bonnet fungi (Mycena s.s.) driven by repeated elements and novel gene families across ecological guilds.</title>
        <authorList>
            <consortium name="Lawrence Berkeley National Laboratory"/>
            <person name="Harder C.B."/>
            <person name="Miyauchi S."/>
            <person name="Viragh M."/>
            <person name="Kuo A."/>
            <person name="Thoen E."/>
            <person name="Andreopoulos B."/>
            <person name="Lu D."/>
            <person name="Skrede I."/>
            <person name="Drula E."/>
            <person name="Henrissat B."/>
            <person name="Morin E."/>
            <person name="Kohler A."/>
            <person name="Barry K."/>
            <person name="LaButti K."/>
            <person name="Morin E."/>
            <person name="Salamov A."/>
            <person name="Lipzen A."/>
            <person name="Mereny Z."/>
            <person name="Hegedus B."/>
            <person name="Baldrian P."/>
            <person name="Stursova M."/>
            <person name="Weitz H."/>
            <person name="Taylor A."/>
            <person name="Grigoriev I.V."/>
            <person name="Nagy L.G."/>
            <person name="Martin F."/>
            <person name="Kauserud H."/>
        </authorList>
    </citation>
    <scope>NUCLEOTIDE SEQUENCE</scope>
    <source>
        <strain evidence="2">CBHHK067</strain>
    </source>
</reference>
<feature type="transmembrane region" description="Helical" evidence="1">
    <location>
        <begin position="211"/>
        <end position="235"/>
    </location>
</feature>
<organism evidence="2 3">
    <name type="scientific">Mycena rosella</name>
    <name type="common">Pink bonnet</name>
    <name type="synonym">Agaricus rosellus</name>
    <dbReference type="NCBI Taxonomy" id="1033263"/>
    <lineage>
        <taxon>Eukaryota</taxon>
        <taxon>Fungi</taxon>
        <taxon>Dikarya</taxon>
        <taxon>Basidiomycota</taxon>
        <taxon>Agaricomycotina</taxon>
        <taxon>Agaricomycetes</taxon>
        <taxon>Agaricomycetidae</taxon>
        <taxon>Agaricales</taxon>
        <taxon>Marasmiineae</taxon>
        <taxon>Mycenaceae</taxon>
        <taxon>Mycena</taxon>
    </lineage>
</organism>